<keyword evidence="1" id="KW-0812">Transmembrane</keyword>
<name>A0A929RN33_9ACTO</name>
<sequence length="158" mass="16141">MKPLAITWVLLVGAACAALSFLGFFAHMRAGGTPMIVTPGPGVVFALATAALVWSGIAVRRLRAGKDTWIDAIGAMRVAVFARTCALVGAGLTGILIGVMAVSLMQLQAAAMVSNAIGSGVSALVGIVWVIIALVVERWCVITPDDDGASSHKRNAAA</sequence>
<accession>A0A929RN33</accession>
<evidence type="ECO:0000256" key="1">
    <source>
        <dbReference type="SAM" id="Phobius"/>
    </source>
</evidence>
<proteinExistence type="predicted"/>
<keyword evidence="1" id="KW-0472">Membrane</keyword>
<dbReference type="EMBL" id="JABZGF010000030">
    <property type="protein sequence ID" value="MBF0965972.1"/>
    <property type="molecule type" value="Genomic_DNA"/>
</dbReference>
<dbReference type="InterPro" id="IPR021517">
    <property type="entry name" value="DUF3180"/>
</dbReference>
<comment type="caution">
    <text evidence="2">The sequence shown here is derived from an EMBL/GenBank/DDBJ whole genome shotgun (WGS) entry which is preliminary data.</text>
</comment>
<feature type="transmembrane region" description="Helical" evidence="1">
    <location>
        <begin position="80"/>
        <end position="104"/>
    </location>
</feature>
<evidence type="ECO:0000313" key="2">
    <source>
        <dbReference type="EMBL" id="MBF0965972.1"/>
    </source>
</evidence>
<dbReference type="Pfam" id="PF11377">
    <property type="entry name" value="DUF3180"/>
    <property type="match status" value="1"/>
</dbReference>
<dbReference type="AlphaFoldDB" id="A0A929RN33"/>
<feature type="transmembrane region" description="Helical" evidence="1">
    <location>
        <begin position="41"/>
        <end position="59"/>
    </location>
</feature>
<gene>
    <name evidence="2" type="ORF">HXK09_02175</name>
</gene>
<protein>
    <submittedName>
        <fullName evidence="2">DUF3180 domain-containing protein</fullName>
    </submittedName>
</protein>
<dbReference type="RefSeq" id="WP_073982587.1">
    <property type="nucleotide sequence ID" value="NZ_CAJZKY010000027.1"/>
</dbReference>
<feature type="transmembrane region" description="Helical" evidence="1">
    <location>
        <begin position="116"/>
        <end position="136"/>
    </location>
</feature>
<evidence type="ECO:0000313" key="3">
    <source>
        <dbReference type="Proteomes" id="UP000759246"/>
    </source>
</evidence>
<dbReference type="OrthoDB" id="3257239at2"/>
<keyword evidence="1" id="KW-1133">Transmembrane helix</keyword>
<dbReference type="Proteomes" id="UP000759246">
    <property type="component" value="Unassembled WGS sequence"/>
</dbReference>
<reference evidence="2" key="1">
    <citation type="submission" date="2020-04" db="EMBL/GenBank/DDBJ databases">
        <title>Deep metagenomics examines the oral microbiome during advanced dental caries in children, revealing novel taxa and co-occurrences with host molecules.</title>
        <authorList>
            <person name="Baker J.L."/>
            <person name="Morton J.T."/>
            <person name="Dinis M."/>
            <person name="Alvarez R."/>
            <person name="Tran N.C."/>
            <person name="Knight R."/>
            <person name="Edlund A."/>
        </authorList>
    </citation>
    <scope>NUCLEOTIDE SEQUENCE</scope>
    <source>
        <strain evidence="2">JCVI_30_bin.13</strain>
    </source>
</reference>
<organism evidence="2 3">
    <name type="scientific">Actinomyces bouchesdurhonensis</name>
    <dbReference type="NCBI Taxonomy" id="1852361"/>
    <lineage>
        <taxon>Bacteria</taxon>
        <taxon>Bacillati</taxon>
        <taxon>Actinomycetota</taxon>
        <taxon>Actinomycetes</taxon>
        <taxon>Actinomycetales</taxon>
        <taxon>Actinomycetaceae</taxon>
        <taxon>Actinomyces</taxon>
    </lineage>
</organism>
<dbReference type="PROSITE" id="PS51257">
    <property type="entry name" value="PROKAR_LIPOPROTEIN"/>
    <property type="match status" value="1"/>
</dbReference>